<dbReference type="GO" id="GO:0045259">
    <property type="term" value="C:proton-transporting ATP synthase complex"/>
    <property type="evidence" value="ECO:0007669"/>
    <property type="project" value="UniProtKB-KW"/>
</dbReference>
<evidence type="ECO:0000256" key="1">
    <source>
        <dbReference type="ARBA" id="ARBA00007479"/>
    </source>
</evidence>
<comment type="subunit">
    <text evidence="9">F-type ATPases have 2 components, CF(1) - the catalytic core - and CF(0) - the membrane proton channel. CF(1) and CF(0) have multiple subunits.</text>
</comment>
<keyword evidence="8 9" id="KW-0472">Membrane</keyword>
<protein>
    <recommendedName>
        <fullName evidence="9">ATP synthase subunit b</fullName>
    </recommendedName>
</protein>
<dbReference type="GO" id="GO:0015986">
    <property type="term" value="P:proton motive force-driven ATP synthesis"/>
    <property type="evidence" value="ECO:0007669"/>
    <property type="project" value="UniProtKB-UniRule"/>
</dbReference>
<dbReference type="EMBL" id="JABFTP020000185">
    <property type="protein sequence ID" value="KAL3285833.1"/>
    <property type="molecule type" value="Genomic_DNA"/>
</dbReference>
<keyword evidence="3 9" id="KW-0138">CF(0)</keyword>
<keyword evidence="10" id="KW-0175">Coiled coil</keyword>
<dbReference type="GO" id="GO:0015078">
    <property type="term" value="F:proton transmembrane transporter activity"/>
    <property type="evidence" value="ECO:0007669"/>
    <property type="project" value="UniProtKB-UniRule"/>
</dbReference>
<dbReference type="GO" id="GO:0005743">
    <property type="term" value="C:mitochondrial inner membrane"/>
    <property type="evidence" value="ECO:0007669"/>
    <property type="project" value="UniProtKB-SubCell"/>
</dbReference>
<dbReference type="Pfam" id="PF05405">
    <property type="entry name" value="Mt_ATP-synt_B"/>
    <property type="match status" value="1"/>
</dbReference>
<evidence type="ECO:0000256" key="10">
    <source>
        <dbReference type="SAM" id="Coils"/>
    </source>
</evidence>
<dbReference type="PANTHER" id="PTHR12733">
    <property type="entry name" value="MITOCHONDRIAL ATP SYNTHASE B CHAIN"/>
    <property type="match status" value="1"/>
</dbReference>
<keyword evidence="2 9" id="KW-0813">Transport</keyword>
<evidence type="ECO:0000256" key="5">
    <source>
        <dbReference type="ARBA" id="ARBA00022792"/>
    </source>
</evidence>
<feature type="coiled-coil region" evidence="10">
    <location>
        <begin position="214"/>
        <end position="241"/>
    </location>
</feature>
<comment type="subcellular location">
    <subcellularLocation>
        <location evidence="9">Mitochondrion</location>
    </subcellularLocation>
    <subcellularLocation>
        <location evidence="9">Mitochondrion inner membrane</location>
    </subcellularLocation>
</comment>
<name>A0ABD2P554_9CUCU</name>
<keyword evidence="6 9" id="KW-0406">Ion transport</keyword>
<dbReference type="Gene3D" id="1.20.5.2210">
    <property type="match status" value="1"/>
</dbReference>
<evidence type="ECO:0000313" key="12">
    <source>
        <dbReference type="Proteomes" id="UP001516400"/>
    </source>
</evidence>
<sequence length="350" mass="41870">MKRFLQYPQVVRFFRIPSQFNNIHRLKYDFLVWDDTVNQNLGLNNQKQLNDKLLSRILNHKDEKSKKHMVEVYIRMNSNHRLKDISVNYLLKSKMRKTLVCSKVQEENEVSNLLKRSCSGTPLILKGNNIKSTSNVPRLIRGEPGEVIWGFIPNEWYKFFIPVSGHSGFYTFLFTFTTYLFSKEIYVCDHEYYNGLSIVILWVYGVKKIGPEIARSLDKEIDKYELELNIFRDKLKQDLRDSIQIEFNEQECMEGQKMLIKAKRENVHLQREAEFRRRQMEVYENVTRILDYHVAVNEIRKKIQHKNLIDWVKKEVEKNLTQELKESYMKLCLADIQRMLKATEIDKTKK</sequence>
<evidence type="ECO:0000256" key="2">
    <source>
        <dbReference type="ARBA" id="ARBA00022448"/>
    </source>
</evidence>
<organism evidence="11 12">
    <name type="scientific">Cryptolaemus montrouzieri</name>
    <dbReference type="NCBI Taxonomy" id="559131"/>
    <lineage>
        <taxon>Eukaryota</taxon>
        <taxon>Metazoa</taxon>
        <taxon>Ecdysozoa</taxon>
        <taxon>Arthropoda</taxon>
        <taxon>Hexapoda</taxon>
        <taxon>Insecta</taxon>
        <taxon>Pterygota</taxon>
        <taxon>Neoptera</taxon>
        <taxon>Endopterygota</taxon>
        <taxon>Coleoptera</taxon>
        <taxon>Polyphaga</taxon>
        <taxon>Cucujiformia</taxon>
        <taxon>Coccinelloidea</taxon>
        <taxon>Coccinellidae</taxon>
        <taxon>Scymninae</taxon>
        <taxon>Scymnini</taxon>
        <taxon>Cryptolaemus</taxon>
    </lineage>
</organism>
<evidence type="ECO:0000313" key="11">
    <source>
        <dbReference type="EMBL" id="KAL3285833.1"/>
    </source>
</evidence>
<evidence type="ECO:0000256" key="7">
    <source>
        <dbReference type="ARBA" id="ARBA00023128"/>
    </source>
</evidence>
<gene>
    <name evidence="11" type="ORF">HHI36_000353</name>
</gene>
<keyword evidence="5 9" id="KW-0999">Mitochondrion inner membrane</keyword>
<dbReference type="PANTHER" id="PTHR12733:SF3">
    <property type="entry name" value="ATP SYNTHASE F(0) COMPLEX SUBUNIT B1, MITOCHONDRIAL"/>
    <property type="match status" value="1"/>
</dbReference>
<comment type="caution">
    <text evidence="11">The sequence shown here is derived from an EMBL/GenBank/DDBJ whole genome shotgun (WGS) entry which is preliminary data.</text>
</comment>
<keyword evidence="7 9" id="KW-0496">Mitochondrion</keyword>
<proteinExistence type="inferred from homology"/>
<reference evidence="11 12" key="1">
    <citation type="journal article" date="2021" name="BMC Biol.">
        <title>Horizontally acquired antibacterial genes associated with adaptive radiation of ladybird beetles.</title>
        <authorList>
            <person name="Li H.S."/>
            <person name="Tang X.F."/>
            <person name="Huang Y.H."/>
            <person name="Xu Z.Y."/>
            <person name="Chen M.L."/>
            <person name="Du X.Y."/>
            <person name="Qiu B.Y."/>
            <person name="Chen P.T."/>
            <person name="Zhang W."/>
            <person name="Slipinski A."/>
            <person name="Escalona H.E."/>
            <person name="Waterhouse R.M."/>
            <person name="Zwick A."/>
            <person name="Pang H."/>
        </authorList>
    </citation>
    <scope>NUCLEOTIDE SEQUENCE [LARGE SCALE GENOMIC DNA]</scope>
    <source>
        <strain evidence="11">SYSU2018</strain>
    </source>
</reference>
<accession>A0ABD2P554</accession>
<evidence type="ECO:0000256" key="4">
    <source>
        <dbReference type="ARBA" id="ARBA00022781"/>
    </source>
</evidence>
<keyword evidence="12" id="KW-1185">Reference proteome</keyword>
<comment type="function">
    <text evidence="9">Subunit b, of the mitochondrial membrane ATP synthase complex (F(1)F(0) ATP synthase or Complex V) that produces ATP from ADP in the presence of a proton gradient across the membrane which is generated by electron transport complexes of the respiratory chain. ATP synthase complex consist of a soluble F(1) head domain - the catalytic core - and a membrane F(1) domain - the membrane proton channel. These two domains are linked by a central stalk rotating inside the F(1) region and a stationary peripheral stalk. During catalysis, ATP synthesis in the catalytic domain of F(1) is coupled via a rotary mechanism of the central stalk subunits to proton translocation. In vivo, can only synthesize ATP although its ATP hydrolase activity can be activated artificially in vitro. Part of the complex F(0) domain. Part of the complex F(0) domain and the peripheric stalk, which acts as a stator to hold the catalytic alpha(3)beta(3) subcomplex and subunit a/ATP6 static relative to the rotary elements.</text>
</comment>
<evidence type="ECO:0000256" key="3">
    <source>
        <dbReference type="ARBA" id="ARBA00022547"/>
    </source>
</evidence>
<dbReference type="AlphaFoldDB" id="A0ABD2P554"/>
<dbReference type="SUPFAM" id="SSF161060">
    <property type="entry name" value="ATP synthase B chain-like"/>
    <property type="match status" value="1"/>
</dbReference>
<dbReference type="Proteomes" id="UP001516400">
    <property type="component" value="Unassembled WGS sequence"/>
</dbReference>
<evidence type="ECO:0000256" key="6">
    <source>
        <dbReference type="ARBA" id="ARBA00023065"/>
    </source>
</evidence>
<evidence type="ECO:0000256" key="8">
    <source>
        <dbReference type="ARBA" id="ARBA00023136"/>
    </source>
</evidence>
<evidence type="ECO:0000256" key="9">
    <source>
        <dbReference type="RuleBase" id="RU368017"/>
    </source>
</evidence>
<dbReference type="InterPro" id="IPR013837">
    <property type="entry name" value="ATP_synth_F0_suB"/>
</dbReference>
<comment type="similarity">
    <text evidence="1 9">Belongs to the eukaryotic ATPase B chain family.</text>
</comment>
<keyword evidence="4 9" id="KW-0375">Hydrogen ion transport</keyword>
<dbReference type="InterPro" id="IPR008688">
    <property type="entry name" value="ATP_synth_Bsub_B/MI25"/>
</dbReference>